<feature type="transmembrane region" description="Helical" evidence="11">
    <location>
        <begin position="82"/>
        <end position="105"/>
    </location>
</feature>
<feature type="region of interest" description="Disordered" evidence="10">
    <location>
        <begin position="437"/>
        <end position="470"/>
    </location>
</feature>
<keyword evidence="8 9" id="KW-0739">Sodium transport</keyword>
<feature type="transmembrane region" description="Helical" evidence="11">
    <location>
        <begin position="664"/>
        <end position="688"/>
    </location>
</feature>
<evidence type="ECO:0000256" key="9">
    <source>
        <dbReference type="RuleBase" id="RU003722"/>
    </source>
</evidence>
<dbReference type="Gene3D" id="6.10.140.1330">
    <property type="match status" value="1"/>
</dbReference>
<dbReference type="GeneID" id="36558295"/>
<keyword evidence="7 11" id="KW-0472">Membrane</keyword>
<feature type="region of interest" description="Disordered" evidence="10">
    <location>
        <begin position="997"/>
        <end position="1161"/>
    </location>
</feature>
<dbReference type="InterPro" id="IPR004709">
    <property type="entry name" value="NaH_exchanger"/>
</dbReference>
<evidence type="ECO:0000256" key="10">
    <source>
        <dbReference type="SAM" id="MobiDB-lite"/>
    </source>
</evidence>
<feature type="compositionally biased region" description="Low complexity" evidence="10">
    <location>
        <begin position="1071"/>
        <end position="1082"/>
    </location>
</feature>
<feature type="transmembrane region" description="Helical" evidence="11">
    <location>
        <begin position="599"/>
        <end position="618"/>
    </location>
</feature>
<keyword evidence="4 11" id="KW-1133">Transmembrane helix</keyword>
<feature type="transmembrane region" description="Helical" evidence="11">
    <location>
        <begin position="272"/>
        <end position="293"/>
    </location>
</feature>
<feature type="compositionally biased region" description="Acidic residues" evidence="10">
    <location>
        <begin position="1101"/>
        <end position="1119"/>
    </location>
</feature>
<feature type="transmembrane region" description="Helical" evidence="11">
    <location>
        <begin position="391"/>
        <end position="415"/>
    </location>
</feature>
<keyword evidence="9" id="KW-0050">Antiport</keyword>
<feature type="transmembrane region" description="Helical" evidence="11">
    <location>
        <begin position="156"/>
        <end position="178"/>
    </location>
</feature>
<dbReference type="GO" id="GO:0015386">
    <property type="term" value="F:potassium:proton antiporter activity"/>
    <property type="evidence" value="ECO:0007669"/>
    <property type="project" value="TreeGrafter"/>
</dbReference>
<dbReference type="STRING" id="1392250.A0A2I2GG36"/>
<proteinExistence type="inferred from homology"/>
<dbReference type="NCBIfam" id="TIGR00840">
    <property type="entry name" value="b_cpa1"/>
    <property type="match status" value="1"/>
</dbReference>
<evidence type="ECO:0000259" key="13">
    <source>
        <dbReference type="Pfam" id="PF00999"/>
    </source>
</evidence>
<feature type="transmembrane region" description="Helical" evidence="11">
    <location>
        <begin position="222"/>
        <end position="244"/>
    </location>
</feature>
<dbReference type="AlphaFoldDB" id="A0A2I2GG36"/>
<feature type="domain" description="Cation/H+ exchanger transmembrane" evidence="13">
    <location>
        <begin position="551"/>
        <end position="957"/>
    </location>
</feature>
<evidence type="ECO:0000256" key="2">
    <source>
        <dbReference type="ARBA" id="ARBA00022448"/>
    </source>
</evidence>
<gene>
    <name evidence="14" type="ORF">P170DRAFT_443969</name>
</gene>
<evidence type="ECO:0000256" key="8">
    <source>
        <dbReference type="ARBA" id="ARBA00023201"/>
    </source>
</evidence>
<dbReference type="VEuPathDB" id="FungiDB:P170DRAFT_443969"/>
<accession>A0A2I2GG36</accession>
<evidence type="ECO:0000256" key="3">
    <source>
        <dbReference type="ARBA" id="ARBA00022692"/>
    </source>
</evidence>
<dbReference type="InterPro" id="IPR018422">
    <property type="entry name" value="Cation/H_exchanger_CPA1"/>
</dbReference>
<evidence type="ECO:0000313" key="14">
    <source>
        <dbReference type="EMBL" id="PLB51844.1"/>
    </source>
</evidence>
<keyword evidence="12" id="KW-0732">Signal</keyword>
<evidence type="ECO:0000256" key="12">
    <source>
        <dbReference type="SAM" id="SignalP"/>
    </source>
</evidence>
<feature type="transmembrane region" description="Helical" evidence="11">
    <location>
        <begin position="41"/>
        <end position="70"/>
    </location>
</feature>
<feature type="transmembrane region" description="Helical" evidence="11">
    <location>
        <begin position="856"/>
        <end position="881"/>
    </location>
</feature>
<dbReference type="GO" id="GO:0007035">
    <property type="term" value="P:vacuolar acidification"/>
    <property type="evidence" value="ECO:0007669"/>
    <property type="project" value="TreeGrafter"/>
</dbReference>
<reference evidence="14 15" key="1">
    <citation type="submission" date="2016-12" db="EMBL/GenBank/DDBJ databases">
        <title>The genomes of Aspergillus section Nigri reveals drivers in fungal speciation.</title>
        <authorList>
            <consortium name="DOE Joint Genome Institute"/>
            <person name="Vesth T.C."/>
            <person name="Nybo J."/>
            <person name="Theobald S."/>
            <person name="Brandl J."/>
            <person name="Frisvad J.C."/>
            <person name="Nielsen K.F."/>
            <person name="Lyhne E.K."/>
            <person name="Kogle M.E."/>
            <person name="Kuo A."/>
            <person name="Riley R."/>
            <person name="Clum A."/>
            <person name="Nolan M."/>
            <person name="Lipzen A."/>
            <person name="Salamov A."/>
            <person name="Henrissat B."/>
            <person name="Wiebenga A."/>
            <person name="De Vries R.P."/>
            <person name="Grigoriev I.V."/>
            <person name="Mortensen U.H."/>
            <person name="Andersen M.R."/>
            <person name="Baker S.E."/>
        </authorList>
    </citation>
    <scope>NUCLEOTIDE SEQUENCE [LARGE SCALE GENOMIC DNA]</scope>
    <source>
        <strain evidence="14 15">IBT 23096</strain>
    </source>
</reference>
<feature type="transmembrane region" description="Helical" evidence="11">
    <location>
        <begin position="772"/>
        <end position="788"/>
    </location>
</feature>
<protein>
    <recommendedName>
        <fullName evidence="9">Sodium/hydrogen exchanger</fullName>
    </recommendedName>
</protein>
<feature type="transmembrane region" description="Helical" evidence="11">
    <location>
        <begin position="734"/>
        <end position="760"/>
    </location>
</feature>
<feature type="transmembrane region" description="Helical" evidence="11">
    <location>
        <begin position="825"/>
        <end position="844"/>
    </location>
</feature>
<keyword evidence="3 9" id="KW-0812">Transmembrane</keyword>
<name>A0A2I2GG36_9EURO</name>
<feature type="transmembrane region" description="Helical" evidence="11">
    <location>
        <begin position="364"/>
        <end position="385"/>
    </location>
</feature>
<dbReference type="Proteomes" id="UP000234275">
    <property type="component" value="Unassembled WGS sequence"/>
</dbReference>
<dbReference type="InterPro" id="IPR006153">
    <property type="entry name" value="Cation/H_exchanger_TM"/>
</dbReference>
<feature type="transmembrane region" description="Helical" evidence="11">
    <location>
        <begin position="482"/>
        <end position="506"/>
    </location>
</feature>
<feature type="transmembrane region" description="Helical" evidence="11">
    <location>
        <begin position="695"/>
        <end position="714"/>
    </location>
</feature>
<dbReference type="Pfam" id="PF00999">
    <property type="entry name" value="Na_H_Exchanger"/>
    <property type="match status" value="1"/>
</dbReference>
<dbReference type="PANTHER" id="PTHR10110">
    <property type="entry name" value="SODIUM/HYDROGEN EXCHANGER"/>
    <property type="match status" value="1"/>
</dbReference>
<feature type="transmembrane region" description="Helical" evidence="11">
    <location>
        <begin position="902"/>
        <end position="925"/>
    </location>
</feature>
<feature type="transmembrane region" description="Helical" evidence="11">
    <location>
        <begin position="570"/>
        <end position="587"/>
    </location>
</feature>
<dbReference type="PANTHER" id="PTHR10110:SF187">
    <property type="entry name" value="SODIUM_HYDROGEN EXCHANGER"/>
    <property type="match status" value="1"/>
</dbReference>
<evidence type="ECO:0000256" key="7">
    <source>
        <dbReference type="ARBA" id="ARBA00023136"/>
    </source>
</evidence>
<dbReference type="SUPFAM" id="SSF103473">
    <property type="entry name" value="MFS general substrate transporter"/>
    <property type="match status" value="1"/>
</dbReference>
<evidence type="ECO:0000256" key="11">
    <source>
        <dbReference type="SAM" id="Phobius"/>
    </source>
</evidence>
<dbReference type="PRINTS" id="PR01084">
    <property type="entry name" value="NAHEXCHNGR"/>
</dbReference>
<dbReference type="GO" id="GO:0015385">
    <property type="term" value="F:sodium:proton antiporter activity"/>
    <property type="evidence" value="ECO:0007669"/>
    <property type="project" value="InterPro"/>
</dbReference>
<keyword evidence="2 9" id="KW-0813">Transport</keyword>
<evidence type="ECO:0000256" key="5">
    <source>
        <dbReference type="ARBA" id="ARBA00023053"/>
    </source>
</evidence>
<keyword evidence="6 9" id="KW-0406">Ion transport</keyword>
<dbReference type="EMBL" id="MSFO01000002">
    <property type="protein sequence ID" value="PLB51844.1"/>
    <property type="molecule type" value="Genomic_DNA"/>
</dbReference>
<keyword evidence="15" id="KW-1185">Reference proteome</keyword>
<comment type="subcellular location">
    <subcellularLocation>
        <location evidence="1">Membrane</location>
        <topology evidence="1">Multi-pass membrane protein</topology>
    </subcellularLocation>
</comment>
<organism evidence="14 15">
    <name type="scientific">Aspergillus steynii IBT 23096</name>
    <dbReference type="NCBI Taxonomy" id="1392250"/>
    <lineage>
        <taxon>Eukaryota</taxon>
        <taxon>Fungi</taxon>
        <taxon>Dikarya</taxon>
        <taxon>Ascomycota</taxon>
        <taxon>Pezizomycotina</taxon>
        <taxon>Eurotiomycetes</taxon>
        <taxon>Eurotiomycetidae</taxon>
        <taxon>Eurotiales</taxon>
        <taxon>Aspergillaceae</taxon>
        <taxon>Aspergillus</taxon>
        <taxon>Aspergillus subgen. Circumdati</taxon>
    </lineage>
</organism>
<evidence type="ECO:0000313" key="15">
    <source>
        <dbReference type="Proteomes" id="UP000234275"/>
    </source>
</evidence>
<dbReference type="GO" id="GO:0005770">
    <property type="term" value="C:late endosome"/>
    <property type="evidence" value="ECO:0007669"/>
    <property type="project" value="TreeGrafter"/>
</dbReference>
<evidence type="ECO:0000256" key="4">
    <source>
        <dbReference type="ARBA" id="ARBA00022989"/>
    </source>
</evidence>
<feature type="transmembrane region" description="Helical" evidence="11">
    <location>
        <begin position="536"/>
        <end position="558"/>
    </location>
</feature>
<feature type="signal peptide" evidence="12">
    <location>
        <begin position="1"/>
        <end position="20"/>
    </location>
</feature>
<dbReference type="RefSeq" id="XP_024707146.1">
    <property type="nucleotide sequence ID" value="XM_024850596.1"/>
</dbReference>
<keyword evidence="5" id="KW-0915">Sodium</keyword>
<evidence type="ECO:0000256" key="1">
    <source>
        <dbReference type="ARBA" id="ARBA00004141"/>
    </source>
</evidence>
<dbReference type="GO" id="GO:0005769">
    <property type="term" value="C:early endosome"/>
    <property type="evidence" value="ECO:0007669"/>
    <property type="project" value="TreeGrafter"/>
</dbReference>
<feature type="transmembrane region" description="Helical" evidence="11">
    <location>
        <begin position="931"/>
        <end position="953"/>
    </location>
</feature>
<sequence>MSKALLAFVWIAGPLTGTLVQPYIGICSDNCRVSWGKRKPFMIFGGMATVVALLALAWVQEIVGGFLGIFGVDPASSGTRTVVIILATILMYCLDFAINTVQAGIRCFIVDNAPAHQQESANAWASRVTGVGNIFGYIFGYIELPKYFPFFGDTQFKVLCALASISLTVTLLISCSYIKERDPRLDSPASSGNPGIVTFFRQVFKSIKHLPPQIAKVCEVQLAAWVGWFPFLFYATTYIGQLYVNPIFDEHPDLSDREINDAWETATRIGTFALLVYAIISFVTNIALPLFVVPTYDPVVPAKDRPADGRLDEEPVLNDRRRSFSSLPSGEPPVDRAHGKRFDAAEGPKWLSKLQIPGFTLRRAWLLSHVLFALCMLSTFFVYSYQAATVVIGLVGICWAVTLWAPFALISAEVARIDAERRIKRQRLAIADGGERQFANGTHTPFDREGPGGDDDDDLETGSTSTPLKAEAEDENLAQAGIILGLHNVAVSAPQILSSLVCSVIFKMAQKPRGRAAESETDPDEDAPEAGTKEFFSSWALFILIMLLMFALFTSYILQQKKIQAVHETVLSIFAGMFVGLIIRLSPESPIQDSVTFDYQFFFNLLLPPIILASGYELHQANFFRNIGTILTFAFAGTFISAIVLGLVLFIWTRIPLDGLNITFVEAISVGATLSATDPVTILAIFNLYKVEPKLYTVIFGESILNDAIAIVLFETAQKYADSEAGSLSFLNLFEAIGLFLLVFFGSMLVGMIVGIMTALGLKYTHVRRQPKIESCLIVLIAYASYFFSNGVYLSGIVSLLFCGITLKHYAYYNMSRRTQLTTKYLFQVMAQLSENFIFIYLGLDLLVQRNLQFKPLFIMVTVFGICIARYLAVFPLSKAINWFIRYRARRRGMDVADELPFAYQAMLFWAGLRGAVGVALAAGLKGVNAPALRATVLVVVVLTVIIFGGTTARMLEILGIRTGVVEELESDDEFDIEVTNGGTYYKRSDTALGYTPRRMDSTIPLDGMQRGTIDRNDSYSSGNNRRPSPPAPSSSGRSRGHSRLYSNAYSPKDTQTSRDRSSTATLLNNGGAPSHSGSSAASEDEFGLRTTGKSRVPDADQVDAFDLDVDDAPSDDDLPPSAHAASRLRRSPSHLGGSQAPPSASASPSRREASGMSARDAIRDLFSGGASGDHAAWFRQLDEDYIKPRLLLDQSNHKGPGAV</sequence>
<feature type="chain" id="PRO_5014195022" description="Sodium/hydrogen exchanger" evidence="12">
    <location>
        <begin position="21"/>
        <end position="1204"/>
    </location>
</feature>
<comment type="similarity">
    <text evidence="9">Belongs to the monovalent cation:proton antiporter 1 (CPA1) transporter (TC 2.A.36) family.</text>
</comment>
<dbReference type="GO" id="GO:0000329">
    <property type="term" value="C:fungal-type vacuole membrane"/>
    <property type="evidence" value="ECO:0007669"/>
    <property type="project" value="TreeGrafter"/>
</dbReference>
<dbReference type="OrthoDB" id="196264at2759"/>
<comment type="caution">
    <text evidence="14">The sequence shown here is derived from an EMBL/GenBank/DDBJ whole genome shotgun (WGS) entry which is preliminary data.</text>
</comment>
<dbReference type="InterPro" id="IPR036259">
    <property type="entry name" value="MFS_trans_sf"/>
</dbReference>
<evidence type="ECO:0000256" key="6">
    <source>
        <dbReference type="ARBA" id="ARBA00023065"/>
    </source>
</evidence>
<feature type="transmembrane region" description="Helical" evidence="11">
    <location>
        <begin position="630"/>
        <end position="652"/>
    </location>
</feature>